<gene>
    <name evidence="1" type="ORF">HCN56_00550</name>
</gene>
<dbReference type="AlphaFoldDB" id="A0A7X6CWY1"/>
<comment type="caution">
    <text evidence="1">The sequence shown here is derived from an EMBL/GenBank/DDBJ whole genome shotgun (WGS) entry which is preliminary data.</text>
</comment>
<proteinExistence type="predicted"/>
<organism evidence="1 2">
    <name type="scientific">Streptomyces lonarensis</name>
    <dbReference type="NCBI Taxonomy" id="700599"/>
    <lineage>
        <taxon>Bacteria</taxon>
        <taxon>Bacillati</taxon>
        <taxon>Actinomycetota</taxon>
        <taxon>Actinomycetes</taxon>
        <taxon>Kitasatosporales</taxon>
        <taxon>Streptomycetaceae</taxon>
        <taxon>Streptomyces</taxon>
    </lineage>
</organism>
<reference evidence="1 2" key="1">
    <citation type="submission" date="2020-03" db="EMBL/GenBank/DDBJ databases">
        <title>Draft genome of Streptomyces sp. ventii, isolated from the Axial Seamount in the Pacific Ocean, and resequencing of the two type strains Streptomyces lonarensis strain NCL 716 and Streptomyces bohaiensis strain 11A07.</title>
        <authorList>
            <person name="Loughran R.M."/>
            <person name="Pfannmuller K.M."/>
            <person name="Wasson B.J."/>
            <person name="Deadmond M.C."/>
            <person name="Paddock B.E."/>
            <person name="Koyack M.J."/>
            <person name="Gallegos D.A."/>
            <person name="Mitchell E.A."/>
            <person name="Ushijima B."/>
            <person name="Saw J.H."/>
            <person name="Mcphail K.L."/>
            <person name="Videau P."/>
        </authorList>
    </citation>
    <scope>NUCLEOTIDE SEQUENCE [LARGE SCALE GENOMIC DNA]</scope>
    <source>
        <strain evidence="1 2">NCL716</strain>
    </source>
</reference>
<dbReference type="RefSeq" id="WP_167967406.1">
    <property type="nucleotide sequence ID" value="NZ_BHZG01000021.1"/>
</dbReference>
<name>A0A7X6CWY1_9ACTN</name>
<sequence>MAHYPRATLSFGAFLPTDRAGNLDLGARGVQAKVLSLETGIRLLLEAGFPVEDVTAEAERLRGQVDSAAEQNGPRIPVHNRG</sequence>
<accession>A0A7X6CWY1</accession>
<evidence type="ECO:0000313" key="2">
    <source>
        <dbReference type="Proteomes" id="UP000578686"/>
    </source>
</evidence>
<protein>
    <submittedName>
        <fullName evidence="1">Uncharacterized protein</fullName>
    </submittedName>
</protein>
<evidence type="ECO:0000313" key="1">
    <source>
        <dbReference type="EMBL" id="NJQ04102.1"/>
    </source>
</evidence>
<dbReference type="Proteomes" id="UP000578686">
    <property type="component" value="Unassembled WGS sequence"/>
</dbReference>
<dbReference type="EMBL" id="JAAVJD010000002">
    <property type="protein sequence ID" value="NJQ04102.1"/>
    <property type="molecule type" value="Genomic_DNA"/>
</dbReference>
<keyword evidence="2" id="KW-1185">Reference proteome</keyword>